<name>A0A3M7T341_BRAPC</name>
<dbReference type="AlphaFoldDB" id="A0A3M7T341"/>
<protein>
    <submittedName>
        <fullName evidence="2">Uncharacterized protein</fullName>
    </submittedName>
</protein>
<evidence type="ECO:0000313" key="3">
    <source>
        <dbReference type="Proteomes" id="UP000276133"/>
    </source>
</evidence>
<proteinExistence type="predicted"/>
<comment type="caution">
    <text evidence="2">The sequence shown here is derived from an EMBL/GenBank/DDBJ whole genome shotgun (WGS) entry which is preliminary data.</text>
</comment>
<evidence type="ECO:0000313" key="2">
    <source>
        <dbReference type="EMBL" id="RNA42452.1"/>
    </source>
</evidence>
<dbReference type="OrthoDB" id="10038074at2759"/>
<sequence>MHDRARHPQSQGSVEGANTDIEKCWLLGFEKINNFNLEKALSVGQPKQVKSRGRPRKVKKDEDELFEHVIDVETGVESAKENKRGRLKKLKTALEREKPKKRRRPPKSKK</sequence>
<dbReference type="Proteomes" id="UP000276133">
    <property type="component" value="Unassembled WGS sequence"/>
</dbReference>
<reference evidence="2 3" key="1">
    <citation type="journal article" date="2018" name="Sci. Rep.">
        <title>Genomic signatures of local adaptation to the degree of environmental predictability in rotifers.</title>
        <authorList>
            <person name="Franch-Gras L."/>
            <person name="Hahn C."/>
            <person name="Garcia-Roger E.M."/>
            <person name="Carmona M.J."/>
            <person name="Serra M."/>
            <person name="Gomez A."/>
        </authorList>
    </citation>
    <scope>NUCLEOTIDE SEQUENCE [LARGE SCALE GENOMIC DNA]</scope>
    <source>
        <strain evidence="2">HYR1</strain>
    </source>
</reference>
<keyword evidence="3" id="KW-1185">Reference proteome</keyword>
<organism evidence="2 3">
    <name type="scientific">Brachionus plicatilis</name>
    <name type="common">Marine rotifer</name>
    <name type="synonym">Brachionus muelleri</name>
    <dbReference type="NCBI Taxonomy" id="10195"/>
    <lineage>
        <taxon>Eukaryota</taxon>
        <taxon>Metazoa</taxon>
        <taxon>Spiralia</taxon>
        <taxon>Gnathifera</taxon>
        <taxon>Rotifera</taxon>
        <taxon>Eurotatoria</taxon>
        <taxon>Monogononta</taxon>
        <taxon>Pseudotrocha</taxon>
        <taxon>Ploima</taxon>
        <taxon>Brachionidae</taxon>
        <taxon>Brachionus</taxon>
    </lineage>
</organism>
<evidence type="ECO:0000256" key="1">
    <source>
        <dbReference type="SAM" id="MobiDB-lite"/>
    </source>
</evidence>
<dbReference type="EMBL" id="REGN01000366">
    <property type="protein sequence ID" value="RNA42452.1"/>
    <property type="molecule type" value="Genomic_DNA"/>
</dbReference>
<gene>
    <name evidence="2" type="ORF">BpHYR1_052326</name>
</gene>
<accession>A0A3M7T341</accession>
<feature type="region of interest" description="Disordered" evidence="1">
    <location>
        <begin position="76"/>
        <end position="110"/>
    </location>
</feature>
<feature type="compositionally biased region" description="Basic residues" evidence="1">
    <location>
        <begin position="99"/>
        <end position="110"/>
    </location>
</feature>